<feature type="transmembrane region" description="Helical" evidence="1">
    <location>
        <begin position="77"/>
        <end position="100"/>
    </location>
</feature>
<evidence type="ECO:0000313" key="3">
    <source>
        <dbReference type="Proteomes" id="UP000033815"/>
    </source>
</evidence>
<organism evidence="2 3">
    <name type="scientific">Candidatus Nomurabacteria bacterium GW2011_GWB1_44_12</name>
    <dbReference type="NCBI Taxonomy" id="1618748"/>
    <lineage>
        <taxon>Bacteria</taxon>
        <taxon>Candidatus Nomuraibacteriota</taxon>
    </lineage>
</organism>
<accession>A0A837IHI6</accession>
<comment type="caution">
    <text evidence="2">The sequence shown here is derived from an EMBL/GenBank/DDBJ whole genome shotgun (WGS) entry which is preliminary data.</text>
</comment>
<proteinExistence type="predicted"/>
<keyword evidence="1" id="KW-0472">Membrane</keyword>
<feature type="transmembrane region" description="Helical" evidence="1">
    <location>
        <begin position="106"/>
        <end position="127"/>
    </location>
</feature>
<evidence type="ECO:0000313" key="2">
    <source>
        <dbReference type="EMBL" id="KKT36584.1"/>
    </source>
</evidence>
<name>A0A837IHI6_9BACT</name>
<reference evidence="2 3" key="1">
    <citation type="journal article" date="2015" name="Nature">
        <title>rRNA introns, odd ribosomes, and small enigmatic genomes across a large radiation of phyla.</title>
        <authorList>
            <person name="Brown C.T."/>
            <person name="Hug L.A."/>
            <person name="Thomas B.C."/>
            <person name="Sharon I."/>
            <person name="Castelle C.J."/>
            <person name="Singh A."/>
            <person name="Wilkins M.J."/>
            <person name="Williams K.H."/>
            <person name="Banfield J.F."/>
        </authorList>
    </citation>
    <scope>NUCLEOTIDE SEQUENCE [LARGE SCALE GENOMIC DNA]</scope>
</reference>
<dbReference type="AlphaFoldDB" id="A0A837IHI6"/>
<dbReference type="EMBL" id="LCHP01000005">
    <property type="protein sequence ID" value="KKT36584.1"/>
    <property type="molecule type" value="Genomic_DNA"/>
</dbReference>
<keyword evidence="1" id="KW-1133">Transmembrane helix</keyword>
<protein>
    <submittedName>
        <fullName evidence="2">Uncharacterized protein</fullName>
    </submittedName>
</protein>
<sequence length="133" mass="15217">MGDIDDVMWSKVAHAVLYFFTTVLGALLFLNLAVFFKFEFVSAWTYFAMFFGALLWFIVVATLLWEWKTNGRKHRQPYQFLAVEAVCTAALLVSASGLLFEAMKSYAIVVDTLITLAFFAIFARFSLEKRSVR</sequence>
<evidence type="ECO:0000256" key="1">
    <source>
        <dbReference type="SAM" id="Phobius"/>
    </source>
</evidence>
<feature type="transmembrane region" description="Helical" evidence="1">
    <location>
        <begin position="44"/>
        <end position="65"/>
    </location>
</feature>
<dbReference type="Proteomes" id="UP000033815">
    <property type="component" value="Unassembled WGS sequence"/>
</dbReference>
<feature type="transmembrane region" description="Helical" evidence="1">
    <location>
        <begin position="12"/>
        <end position="38"/>
    </location>
</feature>
<keyword evidence="1" id="KW-0812">Transmembrane</keyword>
<gene>
    <name evidence="2" type="ORF">UW25_C0005G0066</name>
</gene>